<proteinExistence type="predicted"/>
<dbReference type="Proteomes" id="UP001160148">
    <property type="component" value="Unassembled WGS sequence"/>
</dbReference>
<dbReference type="AlphaFoldDB" id="A0AAV0W7Z1"/>
<accession>A0AAV0W7Z1</accession>
<sequence>MIMAEWIYDECYNVLFNYVKKNKIDKVIKVLQISNTWIFNDPVLFVVTKILVALEENQNVRNCAGKLLDSLNLHKKLSTCSIQSGVNKVLNDSGTKEEYPNLSNLVSDIVIYQSKH</sequence>
<organism evidence="1 2">
    <name type="scientific">Macrosiphum euphorbiae</name>
    <name type="common">potato aphid</name>
    <dbReference type="NCBI Taxonomy" id="13131"/>
    <lineage>
        <taxon>Eukaryota</taxon>
        <taxon>Metazoa</taxon>
        <taxon>Ecdysozoa</taxon>
        <taxon>Arthropoda</taxon>
        <taxon>Hexapoda</taxon>
        <taxon>Insecta</taxon>
        <taxon>Pterygota</taxon>
        <taxon>Neoptera</taxon>
        <taxon>Paraneoptera</taxon>
        <taxon>Hemiptera</taxon>
        <taxon>Sternorrhyncha</taxon>
        <taxon>Aphidomorpha</taxon>
        <taxon>Aphidoidea</taxon>
        <taxon>Aphididae</taxon>
        <taxon>Macrosiphini</taxon>
        <taxon>Macrosiphum</taxon>
    </lineage>
</organism>
<name>A0AAV0W7Z1_9HEMI</name>
<reference evidence="1 2" key="1">
    <citation type="submission" date="2023-01" db="EMBL/GenBank/DDBJ databases">
        <authorList>
            <person name="Whitehead M."/>
        </authorList>
    </citation>
    <scope>NUCLEOTIDE SEQUENCE [LARGE SCALE GENOMIC DNA]</scope>
</reference>
<dbReference type="EMBL" id="CARXXK010000001">
    <property type="protein sequence ID" value="CAI6351965.1"/>
    <property type="molecule type" value="Genomic_DNA"/>
</dbReference>
<comment type="caution">
    <text evidence="1">The sequence shown here is derived from an EMBL/GenBank/DDBJ whole genome shotgun (WGS) entry which is preliminary data.</text>
</comment>
<protein>
    <submittedName>
        <fullName evidence="1">Uncharacterized protein</fullName>
    </submittedName>
</protein>
<keyword evidence="2" id="KW-1185">Reference proteome</keyword>
<evidence type="ECO:0000313" key="1">
    <source>
        <dbReference type="EMBL" id="CAI6351965.1"/>
    </source>
</evidence>
<gene>
    <name evidence="1" type="ORF">MEUPH1_LOCUS8265</name>
</gene>
<evidence type="ECO:0000313" key="2">
    <source>
        <dbReference type="Proteomes" id="UP001160148"/>
    </source>
</evidence>